<protein>
    <submittedName>
        <fullName evidence="1">Uncharacterized protein</fullName>
    </submittedName>
</protein>
<evidence type="ECO:0000313" key="1">
    <source>
        <dbReference type="EMBL" id="MED6175424.1"/>
    </source>
</evidence>
<organism evidence="1 2">
    <name type="scientific">Stylosanthes scabra</name>
    <dbReference type="NCBI Taxonomy" id="79078"/>
    <lineage>
        <taxon>Eukaryota</taxon>
        <taxon>Viridiplantae</taxon>
        <taxon>Streptophyta</taxon>
        <taxon>Embryophyta</taxon>
        <taxon>Tracheophyta</taxon>
        <taxon>Spermatophyta</taxon>
        <taxon>Magnoliopsida</taxon>
        <taxon>eudicotyledons</taxon>
        <taxon>Gunneridae</taxon>
        <taxon>Pentapetalae</taxon>
        <taxon>rosids</taxon>
        <taxon>fabids</taxon>
        <taxon>Fabales</taxon>
        <taxon>Fabaceae</taxon>
        <taxon>Papilionoideae</taxon>
        <taxon>50 kb inversion clade</taxon>
        <taxon>dalbergioids sensu lato</taxon>
        <taxon>Dalbergieae</taxon>
        <taxon>Pterocarpus clade</taxon>
        <taxon>Stylosanthes</taxon>
    </lineage>
</organism>
<keyword evidence="2" id="KW-1185">Reference proteome</keyword>
<comment type="caution">
    <text evidence="1">The sequence shown here is derived from an EMBL/GenBank/DDBJ whole genome shotgun (WGS) entry which is preliminary data.</text>
</comment>
<sequence length="200" mass="22468">MDVVMMMMKEDPRGDMVLFKASDLKNFCFYTEKKKYPGRRTLCISLIVTLCLTHTHSNQLGTLAPSRPISSPRCGPSPFDHRLTTLTSIASSQAVGRSRRFFDTTLFIRPYTLRCASSLQYSDAVVLHRKRSSHHVIDRHASSSLRLPLEASPPPGGPSVVTRRCPSRLFLQLYTSFVLSKTMPSTLLFLLCSPIFLLTS</sequence>
<gene>
    <name evidence="1" type="ORF">PIB30_078200</name>
</gene>
<dbReference type="EMBL" id="JASCZI010152108">
    <property type="protein sequence ID" value="MED6175424.1"/>
    <property type="molecule type" value="Genomic_DNA"/>
</dbReference>
<proteinExistence type="predicted"/>
<accession>A0ABU6VQW8</accession>
<name>A0ABU6VQW8_9FABA</name>
<evidence type="ECO:0000313" key="2">
    <source>
        <dbReference type="Proteomes" id="UP001341840"/>
    </source>
</evidence>
<reference evidence="1 2" key="1">
    <citation type="journal article" date="2023" name="Plants (Basel)">
        <title>Bridging the Gap: Combining Genomics and Transcriptomics Approaches to Understand Stylosanthes scabra, an Orphan Legume from the Brazilian Caatinga.</title>
        <authorList>
            <person name="Ferreira-Neto J.R.C."/>
            <person name="da Silva M.D."/>
            <person name="Binneck E."/>
            <person name="de Melo N.F."/>
            <person name="da Silva R.H."/>
            <person name="de Melo A.L.T.M."/>
            <person name="Pandolfi V."/>
            <person name="Bustamante F.O."/>
            <person name="Brasileiro-Vidal A.C."/>
            <person name="Benko-Iseppon A.M."/>
        </authorList>
    </citation>
    <scope>NUCLEOTIDE SEQUENCE [LARGE SCALE GENOMIC DNA]</scope>
    <source>
        <tissue evidence="1">Leaves</tissue>
    </source>
</reference>
<dbReference type="Proteomes" id="UP001341840">
    <property type="component" value="Unassembled WGS sequence"/>
</dbReference>